<evidence type="ECO:0000256" key="4">
    <source>
        <dbReference type="ARBA" id="ARBA00023004"/>
    </source>
</evidence>
<dbReference type="InterPro" id="IPR016131">
    <property type="entry name" value="Haemerythrin_Fe_BS"/>
</dbReference>
<dbReference type="Pfam" id="PF01814">
    <property type="entry name" value="Hemerythrin"/>
    <property type="match status" value="1"/>
</dbReference>
<dbReference type="InterPro" id="IPR012827">
    <property type="entry name" value="Hemerythrin_metal-bd"/>
</dbReference>
<feature type="domain" description="Hemerythrin-like" evidence="5">
    <location>
        <begin position="12"/>
        <end position="125"/>
    </location>
</feature>
<evidence type="ECO:0000256" key="1">
    <source>
        <dbReference type="ARBA" id="ARBA00010587"/>
    </source>
</evidence>
<dbReference type="RefSeq" id="WP_134085382.1">
    <property type="nucleotide sequence ID" value="NZ_SOQX01000011.1"/>
</dbReference>
<dbReference type="Proteomes" id="UP000294914">
    <property type="component" value="Unassembled WGS sequence"/>
</dbReference>
<dbReference type="AlphaFoldDB" id="A0A4R8IDW1"/>
<dbReference type="SUPFAM" id="SSF47188">
    <property type="entry name" value="Hemerythrin-like"/>
    <property type="match status" value="1"/>
</dbReference>
<dbReference type="InterPro" id="IPR012312">
    <property type="entry name" value="Hemerythrin-like"/>
</dbReference>
<dbReference type="PANTHER" id="PTHR37164:SF1">
    <property type="entry name" value="BACTERIOHEMERYTHRIN"/>
    <property type="match status" value="1"/>
</dbReference>
<dbReference type="GO" id="GO:0046872">
    <property type="term" value="F:metal ion binding"/>
    <property type="evidence" value="ECO:0007669"/>
    <property type="project" value="UniProtKB-KW"/>
</dbReference>
<dbReference type="PANTHER" id="PTHR37164">
    <property type="entry name" value="BACTERIOHEMERYTHRIN"/>
    <property type="match status" value="1"/>
</dbReference>
<comment type="similarity">
    <text evidence="1">Belongs to the hemerythrin family.</text>
</comment>
<reference evidence="6 7" key="1">
    <citation type="submission" date="2019-03" db="EMBL/GenBank/DDBJ databases">
        <title>Genomic Encyclopedia of Type Strains, Phase IV (KMG-IV): sequencing the most valuable type-strain genomes for metagenomic binning, comparative biology and taxonomic classification.</title>
        <authorList>
            <person name="Goeker M."/>
        </authorList>
    </citation>
    <scope>NUCLEOTIDE SEQUENCE [LARGE SCALE GENOMIC DNA]</scope>
    <source>
        <strain evidence="6 7">DSM 16326</strain>
    </source>
</reference>
<dbReference type="InterPro" id="IPR035938">
    <property type="entry name" value="Hemerythrin-like_sf"/>
</dbReference>
<keyword evidence="7" id="KW-1185">Reference proteome</keyword>
<dbReference type="PROSITE" id="PS00550">
    <property type="entry name" value="HEMERYTHRINS"/>
    <property type="match status" value="1"/>
</dbReference>
<keyword evidence="2" id="KW-0561">Oxygen transport</keyword>
<dbReference type="GO" id="GO:0005344">
    <property type="term" value="F:oxygen carrier activity"/>
    <property type="evidence" value="ECO:0007669"/>
    <property type="project" value="UniProtKB-KW"/>
</dbReference>
<dbReference type="NCBIfam" id="TIGR02481">
    <property type="entry name" value="hemeryth_dom"/>
    <property type="match status" value="1"/>
</dbReference>
<sequence length="145" mass="17197">MTYFEWVPELDTGISVIDNQHKRIVEYINILDQAVREKDVSAVAEVVEQLTDYTVTHFTFEEELMQKHGYPYLDAHRKVHQAFTERVQNYKKRIDQGEDVSRQLLSDLRIWLTNHIKRDDKDYVEICNKIDHGWVSKAVSRLFGT</sequence>
<organism evidence="6 7">
    <name type="scientific">Thiohalophilus thiocyanatoxydans</name>
    <dbReference type="NCBI Taxonomy" id="381308"/>
    <lineage>
        <taxon>Bacteria</taxon>
        <taxon>Pseudomonadati</taxon>
        <taxon>Pseudomonadota</taxon>
        <taxon>Gammaproteobacteria</taxon>
        <taxon>Thiohalomonadales</taxon>
        <taxon>Thiohalophilaceae</taxon>
        <taxon>Thiohalophilus</taxon>
    </lineage>
</organism>
<dbReference type="InterPro" id="IPR050669">
    <property type="entry name" value="Hemerythrin"/>
</dbReference>
<comment type="caution">
    <text evidence="6">The sequence shown here is derived from an EMBL/GenBank/DDBJ whole genome shotgun (WGS) entry which is preliminary data.</text>
</comment>
<keyword evidence="3" id="KW-0479">Metal-binding</keyword>
<protein>
    <submittedName>
        <fullName evidence="6">Hemerythrin</fullName>
    </submittedName>
</protein>
<evidence type="ECO:0000256" key="2">
    <source>
        <dbReference type="ARBA" id="ARBA00022621"/>
    </source>
</evidence>
<dbReference type="Gene3D" id="1.20.120.50">
    <property type="entry name" value="Hemerythrin-like"/>
    <property type="match status" value="1"/>
</dbReference>
<accession>A0A4R8IDW1</accession>
<proteinExistence type="inferred from homology"/>
<dbReference type="NCBIfam" id="NF002007">
    <property type="entry name" value="PRK00808.1"/>
    <property type="match status" value="1"/>
</dbReference>
<gene>
    <name evidence="6" type="ORF">EDC23_2806</name>
</gene>
<dbReference type="CDD" id="cd12107">
    <property type="entry name" value="Hemerythrin"/>
    <property type="match status" value="1"/>
</dbReference>
<name>A0A4R8IDW1_9GAMM</name>
<dbReference type="NCBIfam" id="NF033749">
    <property type="entry name" value="bact_hemeryth"/>
    <property type="match status" value="1"/>
</dbReference>
<keyword evidence="4" id="KW-0408">Iron</keyword>
<keyword evidence="2" id="KW-0813">Transport</keyword>
<dbReference type="EMBL" id="SOQX01000011">
    <property type="protein sequence ID" value="TDX97774.1"/>
    <property type="molecule type" value="Genomic_DNA"/>
</dbReference>
<dbReference type="OrthoDB" id="1122424at2"/>
<evidence type="ECO:0000313" key="7">
    <source>
        <dbReference type="Proteomes" id="UP000294914"/>
    </source>
</evidence>
<evidence type="ECO:0000256" key="3">
    <source>
        <dbReference type="ARBA" id="ARBA00022723"/>
    </source>
</evidence>
<evidence type="ECO:0000313" key="6">
    <source>
        <dbReference type="EMBL" id="TDX97774.1"/>
    </source>
</evidence>
<evidence type="ECO:0000259" key="5">
    <source>
        <dbReference type="Pfam" id="PF01814"/>
    </source>
</evidence>